<dbReference type="InterPro" id="IPR036890">
    <property type="entry name" value="HATPase_C_sf"/>
</dbReference>
<dbReference type="PROSITE" id="PS00041">
    <property type="entry name" value="HTH_ARAC_FAMILY_1"/>
    <property type="match status" value="1"/>
</dbReference>
<dbReference type="PANTHER" id="PTHR43547:SF2">
    <property type="entry name" value="HYBRID SIGNAL TRANSDUCTION HISTIDINE KINASE C"/>
    <property type="match status" value="1"/>
</dbReference>
<keyword evidence="7" id="KW-0238">DNA-binding</keyword>
<feature type="modified residue" description="4-aspartylphosphate" evidence="9">
    <location>
        <position position="1165"/>
    </location>
</feature>
<dbReference type="CDD" id="cd00082">
    <property type="entry name" value="HisKA"/>
    <property type="match status" value="1"/>
</dbReference>
<dbReference type="RefSeq" id="WP_096427744.1">
    <property type="nucleotide sequence ID" value="NZ_AP018042.1"/>
</dbReference>
<feature type="domain" description="Response regulatory" evidence="13">
    <location>
        <begin position="1117"/>
        <end position="1232"/>
    </location>
</feature>
<feature type="transmembrane region" description="Helical" evidence="10">
    <location>
        <begin position="787"/>
        <end position="807"/>
    </location>
</feature>
<dbReference type="InterPro" id="IPR011110">
    <property type="entry name" value="Reg_prop"/>
</dbReference>
<dbReference type="EC" id="2.7.13.3" evidence="2"/>
<keyword evidence="15" id="KW-1185">Reference proteome</keyword>
<dbReference type="Pfam" id="PF12833">
    <property type="entry name" value="HTH_18"/>
    <property type="match status" value="1"/>
</dbReference>
<dbReference type="Pfam" id="PF02518">
    <property type="entry name" value="HATPase_c"/>
    <property type="match status" value="1"/>
</dbReference>
<dbReference type="FunFam" id="3.30.565.10:FF:000006">
    <property type="entry name" value="Sensor histidine kinase WalK"/>
    <property type="match status" value="1"/>
</dbReference>
<gene>
    <name evidence="14" type="ORF">ALGA_0436</name>
</gene>
<evidence type="ECO:0000256" key="9">
    <source>
        <dbReference type="PROSITE-ProRule" id="PRU00169"/>
    </source>
</evidence>
<keyword evidence="5 14" id="KW-0418">Kinase</keyword>
<dbReference type="EMBL" id="AP018042">
    <property type="protein sequence ID" value="BAX78830.1"/>
    <property type="molecule type" value="Genomic_DNA"/>
</dbReference>
<dbReference type="InterPro" id="IPR015943">
    <property type="entry name" value="WD40/YVTN_repeat-like_dom_sf"/>
</dbReference>
<evidence type="ECO:0000256" key="5">
    <source>
        <dbReference type="ARBA" id="ARBA00022777"/>
    </source>
</evidence>
<dbReference type="GO" id="GO:0043565">
    <property type="term" value="F:sequence-specific DNA binding"/>
    <property type="evidence" value="ECO:0007669"/>
    <property type="project" value="InterPro"/>
</dbReference>
<dbReference type="Pfam" id="PF07494">
    <property type="entry name" value="Reg_prop"/>
    <property type="match status" value="4"/>
</dbReference>
<dbReference type="InterPro" id="IPR011123">
    <property type="entry name" value="Y_Y_Y"/>
</dbReference>
<dbReference type="InterPro" id="IPR001789">
    <property type="entry name" value="Sig_transdc_resp-reg_receiver"/>
</dbReference>
<evidence type="ECO:0000259" key="13">
    <source>
        <dbReference type="PROSITE" id="PS50110"/>
    </source>
</evidence>
<dbReference type="InterPro" id="IPR003661">
    <property type="entry name" value="HisK_dim/P_dom"/>
</dbReference>
<keyword evidence="10" id="KW-0812">Transmembrane</keyword>
<evidence type="ECO:0000313" key="14">
    <source>
        <dbReference type="EMBL" id="BAX78830.1"/>
    </source>
</evidence>
<keyword evidence="8" id="KW-0804">Transcription</keyword>
<evidence type="ECO:0000256" key="10">
    <source>
        <dbReference type="SAM" id="Phobius"/>
    </source>
</evidence>
<dbReference type="InterPro" id="IPR013783">
    <property type="entry name" value="Ig-like_fold"/>
</dbReference>
<feature type="domain" description="HTH araC/xylS-type" evidence="11">
    <location>
        <begin position="1264"/>
        <end position="1363"/>
    </location>
</feature>
<evidence type="ECO:0000259" key="12">
    <source>
        <dbReference type="PROSITE" id="PS50109"/>
    </source>
</evidence>
<evidence type="ECO:0000256" key="7">
    <source>
        <dbReference type="ARBA" id="ARBA00023125"/>
    </source>
</evidence>
<dbReference type="GO" id="GO:0003700">
    <property type="term" value="F:DNA-binding transcription factor activity"/>
    <property type="evidence" value="ECO:0007669"/>
    <property type="project" value="InterPro"/>
</dbReference>
<dbReference type="PANTHER" id="PTHR43547">
    <property type="entry name" value="TWO-COMPONENT HISTIDINE KINASE"/>
    <property type="match status" value="1"/>
</dbReference>
<dbReference type="Pfam" id="PF00512">
    <property type="entry name" value="HisKA"/>
    <property type="match status" value="1"/>
</dbReference>
<dbReference type="SUPFAM" id="SSF55874">
    <property type="entry name" value="ATPase domain of HSP90 chaperone/DNA topoisomerase II/histidine kinase"/>
    <property type="match status" value="1"/>
</dbReference>
<feature type="domain" description="Histidine kinase" evidence="12">
    <location>
        <begin position="840"/>
        <end position="1069"/>
    </location>
</feature>
<keyword evidence="10" id="KW-0472">Membrane</keyword>
<accession>A0A1Y1CEU0</accession>
<dbReference type="Gene3D" id="1.10.10.60">
    <property type="entry name" value="Homeodomain-like"/>
    <property type="match status" value="1"/>
</dbReference>
<evidence type="ECO:0000256" key="3">
    <source>
        <dbReference type="ARBA" id="ARBA00022553"/>
    </source>
</evidence>
<keyword evidence="10" id="KW-1133">Transmembrane helix</keyword>
<reference evidence="14 15" key="1">
    <citation type="journal article" date="2018" name="Mar. Genomics">
        <title>Complete genome sequence of Marinifilaceae bacterium strain SPP2, isolated from the Antarctic marine sediment.</title>
        <authorList>
            <person name="Watanabe M."/>
            <person name="Kojima H."/>
            <person name="Fukui M."/>
        </authorList>
    </citation>
    <scope>NUCLEOTIDE SEQUENCE [LARGE SCALE GENOMIC DNA]</scope>
    <source>
        <strain evidence="14 15">SPP2</strain>
    </source>
</reference>
<dbReference type="InterPro" id="IPR036097">
    <property type="entry name" value="HisK_dim/P_sf"/>
</dbReference>
<proteinExistence type="predicted"/>
<evidence type="ECO:0000256" key="2">
    <source>
        <dbReference type="ARBA" id="ARBA00012438"/>
    </source>
</evidence>
<dbReference type="InterPro" id="IPR011006">
    <property type="entry name" value="CheY-like_superfamily"/>
</dbReference>
<evidence type="ECO:0000259" key="11">
    <source>
        <dbReference type="PROSITE" id="PS01124"/>
    </source>
</evidence>
<dbReference type="SUPFAM" id="SSF52172">
    <property type="entry name" value="CheY-like"/>
    <property type="match status" value="1"/>
</dbReference>
<dbReference type="KEGG" id="mbas:ALGA_0436"/>
<dbReference type="Proteomes" id="UP000218267">
    <property type="component" value="Chromosome"/>
</dbReference>
<dbReference type="Gene3D" id="1.10.287.130">
    <property type="match status" value="1"/>
</dbReference>
<dbReference type="CDD" id="cd17574">
    <property type="entry name" value="REC_OmpR"/>
    <property type="match status" value="1"/>
</dbReference>
<evidence type="ECO:0000256" key="4">
    <source>
        <dbReference type="ARBA" id="ARBA00022679"/>
    </source>
</evidence>
<dbReference type="Gene3D" id="2.130.10.10">
    <property type="entry name" value="YVTN repeat-like/Quinoprotein amine dehydrogenase"/>
    <property type="match status" value="2"/>
</dbReference>
<dbReference type="SUPFAM" id="SSF63829">
    <property type="entry name" value="Calcium-dependent phosphotriesterase"/>
    <property type="match status" value="2"/>
</dbReference>
<dbReference type="Gene3D" id="2.60.40.10">
    <property type="entry name" value="Immunoglobulins"/>
    <property type="match status" value="1"/>
</dbReference>
<dbReference type="InterPro" id="IPR003594">
    <property type="entry name" value="HATPase_dom"/>
</dbReference>
<dbReference type="PROSITE" id="PS50110">
    <property type="entry name" value="RESPONSE_REGULATORY"/>
    <property type="match status" value="1"/>
</dbReference>
<dbReference type="SUPFAM" id="SSF47384">
    <property type="entry name" value="Homodimeric domain of signal transducing histidine kinase"/>
    <property type="match status" value="1"/>
</dbReference>
<dbReference type="SMART" id="SM00448">
    <property type="entry name" value="REC"/>
    <property type="match status" value="1"/>
</dbReference>
<dbReference type="SMART" id="SM00342">
    <property type="entry name" value="HTH_ARAC"/>
    <property type="match status" value="1"/>
</dbReference>
<dbReference type="CDD" id="cd00075">
    <property type="entry name" value="HATPase"/>
    <property type="match status" value="1"/>
</dbReference>
<name>A0A1Y1CEU0_9BACT</name>
<dbReference type="InterPro" id="IPR005467">
    <property type="entry name" value="His_kinase_dom"/>
</dbReference>
<evidence type="ECO:0000256" key="8">
    <source>
        <dbReference type="ARBA" id="ARBA00023163"/>
    </source>
</evidence>
<evidence type="ECO:0000313" key="15">
    <source>
        <dbReference type="Proteomes" id="UP000218267"/>
    </source>
</evidence>
<dbReference type="OrthoDB" id="9789181at2"/>
<dbReference type="Gene3D" id="3.40.50.2300">
    <property type="match status" value="1"/>
</dbReference>
<evidence type="ECO:0000256" key="1">
    <source>
        <dbReference type="ARBA" id="ARBA00000085"/>
    </source>
</evidence>
<sequence>METFKIIKLFRNLFVLTTLLLTSLTIFSQSKTINFRKLDIHGVLFNANVSTLFEDSFGYLWIGSNSGLYKYDGHNITEYQNDVFNPYSLPNNNINSIFEDDFHNLWIGSESYLITYNRKKNKFKGFLKNKTSIVKNITKTGNIWVRLENYGLLKIQTNEDFNKINLVSEFTPKISKDIYKIEKTVIALIEDRLGRNWIGTNEGIFILNANGKFTPTNFKEKIVGMKLFGNNQIITITHNGMYIFGYNKSDSKLEILEHYPNILNNFNSNATLSTIAINKKNNALWIGTTDGLIKANRKNNKYHFSYYSNHANNINLLNNNITSSIFDTYGNLWVGSSKGVNKYLERTSLFEYNQITTDNKLASNLYSENYRHLLVGMTNGLYNYDNKTKTNLKIENDIGDVSIINKSYEKKEFFIADKLSIYKTQNYKPDKTKFDLMKIKTYSNRIKDIVPINKNEVWVAIWEQGIDIINNENPLSEFKKQIRDKLKNNHTSTLLLTGENKLWIGTRGEGLYIVDLVNENYKHYLPTLENGLTSNAILTLHEDKSGNIWIGTRGGGLNMYEKKLKIFKNFNDTNTASPKIISAIEEDINGNIWMSTRDGITMLNLTTKRFMPFGVEDGINENQFVFNSSSSNAQKTILYFGCSDGFYSVFPQKLSTQNILPSTVITSFSTLGKTFNNNLNNTANTSNEINIFSDNPIILPYDQNNIAVNFSSLDLTAPNKNEYAYKLKGLNNYWVYTSAFNRNANYNDLAPGTYTFMVKSSNSDGVWNEEPSKVTFTIAPPIWKSTWAILIYILIVLLIIYINALLIRRWYLLKKNLVRETISREKDNEHNKMKMAFFTDISHELRTPLSLILGTIEKVVKDKEFTLNPLSSQRIYNNVLRMHRLINQIMDIRKFDEGKLQLNISRNDIISDIKTIKNAFNDFANNSNIKYDFISKEKILTGWYDVDILEKILFNLLSNAFKYTKEKGEITVTLSLIKPKEPSTDEHSLNGNKIKCSVRDNGIGIPKKDLNYIFDRYYQATKSQRKQIPGTGIGMELVHKLIERHHGNIMVESEEHVYTEFTFYLPIYKNRYQKNELMDKGMPLKRNFIKASEFQVIDKPSNDFINIEQKKQHKKSKILIVEDNDDLRQMIKEELSTEFNIIEASDGKEGYEVALEEKPDLIISDILMPIQDGISMLKQIKKNPEFNNIPIFMLTAKNSSESKIECLSLGANDYIEKPFSLDFLKWKLKNTFKTRQDLKVKYSKLITTAPIDIQVDSNDEKFIKKIIKIIEDNMNNNILNVEFLASEIGMSRANLYRKVQTILNDTPINFIKTIKLKRAAQLLEQNKMYISEVAYMTGFNNQKYFSKCFNKEYGISPTEYIKQSEVTNKES</sequence>
<keyword evidence="4" id="KW-0808">Transferase</keyword>
<dbReference type="GO" id="GO:0000155">
    <property type="term" value="F:phosphorelay sensor kinase activity"/>
    <property type="evidence" value="ECO:0007669"/>
    <property type="project" value="InterPro"/>
</dbReference>
<reference evidence="15" key="2">
    <citation type="journal article" date="2020" name="Antonie Van Leeuwenhoek">
        <title>Labilibaculum antarcticum sp. nov., a novel facultative anaerobic, psychrotorelant bacterium isolated from marine sediment of Antarctica.</title>
        <authorList>
            <person name="Watanabe M."/>
            <person name="Kojima H."/>
            <person name="Fukui M."/>
        </authorList>
    </citation>
    <scope>NUCLEOTIDE SEQUENCE [LARGE SCALE GENOMIC DNA]</scope>
    <source>
        <strain evidence="15">SPP2</strain>
    </source>
</reference>
<dbReference type="PROSITE" id="PS01124">
    <property type="entry name" value="HTH_ARAC_FAMILY_2"/>
    <property type="match status" value="1"/>
</dbReference>
<dbReference type="SMART" id="SM00387">
    <property type="entry name" value="HATPase_c"/>
    <property type="match status" value="1"/>
</dbReference>
<dbReference type="SUPFAM" id="SSF46689">
    <property type="entry name" value="Homeodomain-like"/>
    <property type="match status" value="1"/>
</dbReference>
<dbReference type="SMART" id="SM00388">
    <property type="entry name" value="HisKA"/>
    <property type="match status" value="1"/>
</dbReference>
<dbReference type="InterPro" id="IPR018060">
    <property type="entry name" value="HTH_AraC"/>
</dbReference>
<dbReference type="InterPro" id="IPR018062">
    <property type="entry name" value="HTH_AraC-typ_CS"/>
</dbReference>
<keyword evidence="3 9" id="KW-0597">Phosphoprotein</keyword>
<dbReference type="PRINTS" id="PR00344">
    <property type="entry name" value="BCTRLSENSOR"/>
</dbReference>
<dbReference type="Gene3D" id="3.30.565.10">
    <property type="entry name" value="Histidine kinase-like ATPase, C-terminal domain"/>
    <property type="match status" value="1"/>
</dbReference>
<comment type="catalytic activity">
    <reaction evidence="1">
        <text>ATP + protein L-histidine = ADP + protein N-phospho-L-histidine.</text>
        <dbReference type="EC" id="2.7.13.3"/>
    </reaction>
</comment>
<dbReference type="PROSITE" id="PS50109">
    <property type="entry name" value="HIS_KIN"/>
    <property type="match status" value="1"/>
</dbReference>
<organism evidence="14 15">
    <name type="scientific">Labilibaculum antarcticum</name>
    <dbReference type="NCBI Taxonomy" id="1717717"/>
    <lineage>
        <taxon>Bacteria</taxon>
        <taxon>Pseudomonadati</taxon>
        <taxon>Bacteroidota</taxon>
        <taxon>Bacteroidia</taxon>
        <taxon>Marinilabiliales</taxon>
        <taxon>Marinifilaceae</taxon>
        <taxon>Labilibaculum</taxon>
    </lineage>
</organism>
<protein>
    <recommendedName>
        <fullName evidence="2">histidine kinase</fullName>
        <ecNumber evidence="2">2.7.13.3</ecNumber>
    </recommendedName>
</protein>
<dbReference type="InterPro" id="IPR009057">
    <property type="entry name" value="Homeodomain-like_sf"/>
</dbReference>
<dbReference type="Pfam" id="PF00072">
    <property type="entry name" value="Response_reg"/>
    <property type="match status" value="1"/>
</dbReference>
<evidence type="ECO:0000256" key="6">
    <source>
        <dbReference type="ARBA" id="ARBA00023015"/>
    </source>
</evidence>
<dbReference type="InterPro" id="IPR004358">
    <property type="entry name" value="Sig_transdc_His_kin-like_C"/>
</dbReference>
<keyword evidence="6" id="KW-0805">Transcription regulation</keyword>
<dbReference type="Pfam" id="PF07495">
    <property type="entry name" value="Y_Y_Y"/>
    <property type="match status" value="1"/>
</dbReference>